<comment type="caution">
    <text evidence="2">The sequence shown here is derived from an EMBL/GenBank/DDBJ whole genome shotgun (WGS) entry which is preliminary data.</text>
</comment>
<gene>
    <name evidence="2" type="ORF">VNI00_015076</name>
</gene>
<name>A0AAW0BMS8_9AGAR</name>
<reference evidence="2 3" key="1">
    <citation type="submission" date="2024-01" db="EMBL/GenBank/DDBJ databases">
        <title>A draft genome for a cacao thread blight-causing isolate of Paramarasmius palmivorus.</title>
        <authorList>
            <person name="Baruah I.K."/>
            <person name="Bukari Y."/>
            <person name="Amoako-Attah I."/>
            <person name="Meinhardt L.W."/>
            <person name="Bailey B.A."/>
            <person name="Cohen S.P."/>
        </authorList>
    </citation>
    <scope>NUCLEOTIDE SEQUENCE [LARGE SCALE GENOMIC DNA]</scope>
    <source>
        <strain evidence="2 3">GH-12</strain>
    </source>
</reference>
<evidence type="ECO:0000313" key="3">
    <source>
        <dbReference type="Proteomes" id="UP001383192"/>
    </source>
</evidence>
<feature type="compositionally biased region" description="Basic and acidic residues" evidence="1">
    <location>
        <begin position="122"/>
        <end position="155"/>
    </location>
</feature>
<organism evidence="2 3">
    <name type="scientific">Paramarasmius palmivorus</name>
    <dbReference type="NCBI Taxonomy" id="297713"/>
    <lineage>
        <taxon>Eukaryota</taxon>
        <taxon>Fungi</taxon>
        <taxon>Dikarya</taxon>
        <taxon>Basidiomycota</taxon>
        <taxon>Agaricomycotina</taxon>
        <taxon>Agaricomycetes</taxon>
        <taxon>Agaricomycetidae</taxon>
        <taxon>Agaricales</taxon>
        <taxon>Marasmiineae</taxon>
        <taxon>Marasmiaceae</taxon>
        <taxon>Paramarasmius</taxon>
    </lineage>
</organism>
<dbReference type="Proteomes" id="UP001383192">
    <property type="component" value="Unassembled WGS sequence"/>
</dbReference>
<evidence type="ECO:0000313" key="2">
    <source>
        <dbReference type="EMBL" id="KAK7027990.1"/>
    </source>
</evidence>
<dbReference type="AlphaFoldDB" id="A0AAW0BMS8"/>
<keyword evidence="3" id="KW-1185">Reference proteome</keyword>
<evidence type="ECO:0000256" key="1">
    <source>
        <dbReference type="SAM" id="MobiDB-lite"/>
    </source>
</evidence>
<dbReference type="EMBL" id="JAYKXP010000092">
    <property type="protein sequence ID" value="KAK7027990.1"/>
    <property type="molecule type" value="Genomic_DNA"/>
</dbReference>
<protein>
    <submittedName>
        <fullName evidence="2">Uncharacterized protein</fullName>
    </submittedName>
</protein>
<feature type="region of interest" description="Disordered" evidence="1">
    <location>
        <begin position="114"/>
        <end position="161"/>
    </location>
</feature>
<proteinExistence type="predicted"/>
<sequence length="161" mass="18297">MGGKINLYYKEYSRYVPIKQEESDTVDLCSVPTLDADDSHCQGAELVSIEEMRLKVQEGRRMLKRGEKIDAETTELIRTYDENERIDQEAWERFCRWWEDLQARREARRIELLEFEGGGGSGDDHDGGDDHGDDGSKKLDGSRTAHEATADKSTHNVDGSA</sequence>
<accession>A0AAW0BMS8</accession>